<feature type="coiled-coil region" evidence="1">
    <location>
        <begin position="56"/>
        <end position="83"/>
    </location>
</feature>
<dbReference type="SUPFAM" id="SSF58104">
    <property type="entry name" value="Methyl-accepting chemotaxis protein (MCP) signaling domain"/>
    <property type="match status" value="1"/>
</dbReference>
<protein>
    <submittedName>
        <fullName evidence="2">Uncharacterized protein</fullName>
    </submittedName>
</protein>
<keyword evidence="1" id="KW-0175">Coiled coil</keyword>
<organism evidence="2 3">
    <name type="scientific">Halalkalibacter krulwichiae</name>
    <dbReference type="NCBI Taxonomy" id="199441"/>
    <lineage>
        <taxon>Bacteria</taxon>
        <taxon>Bacillati</taxon>
        <taxon>Bacillota</taxon>
        <taxon>Bacilli</taxon>
        <taxon>Bacillales</taxon>
        <taxon>Bacillaceae</taxon>
        <taxon>Halalkalibacter</taxon>
    </lineage>
</organism>
<sequence length="146" mass="16367">MPFLFIPIPDKIKGVIVGGGASLKKQERSSFKLVWIFGLIIISVVLAKKEWRTKLLAELKHARESTEQAVEFIKENREQIVDQVRTTATEISTVVRDITSDVKKLSETASHLKDSSEEIMKATKEAADGMRNLKQSLPSSEVESKQ</sequence>
<evidence type="ECO:0000313" key="2">
    <source>
        <dbReference type="EMBL" id="ARK28989.1"/>
    </source>
</evidence>
<dbReference type="EMBL" id="CP020814">
    <property type="protein sequence ID" value="ARK28989.1"/>
    <property type="molecule type" value="Genomic_DNA"/>
</dbReference>
<evidence type="ECO:0000256" key="1">
    <source>
        <dbReference type="SAM" id="Coils"/>
    </source>
</evidence>
<name>A0A1X9M6E0_9BACI</name>
<gene>
    <name evidence="2" type="ORF">BkAM31D_03445</name>
</gene>
<dbReference type="KEGG" id="bkw:BkAM31D_03445"/>
<evidence type="ECO:0000313" key="3">
    <source>
        <dbReference type="Proteomes" id="UP000193006"/>
    </source>
</evidence>
<dbReference type="Proteomes" id="UP000193006">
    <property type="component" value="Chromosome"/>
</dbReference>
<keyword evidence="3" id="KW-1185">Reference proteome</keyword>
<reference evidence="2 3" key="1">
    <citation type="submission" date="2017-04" db="EMBL/GenBank/DDBJ databases">
        <title>Bacillus krulwichiae AM31D Genome sequencing and assembly.</title>
        <authorList>
            <person name="Krulwich T.A."/>
            <person name="Anastor L."/>
            <person name="Ehrlich R."/>
            <person name="Ehrlich G.D."/>
            <person name="Janto B."/>
        </authorList>
    </citation>
    <scope>NUCLEOTIDE SEQUENCE [LARGE SCALE GENOMIC DNA]</scope>
    <source>
        <strain evidence="2 3">AM31D</strain>
    </source>
</reference>
<dbReference type="STRING" id="199441.BkAM31D_03445"/>
<dbReference type="AlphaFoldDB" id="A0A1X9M6E0"/>
<proteinExistence type="predicted"/>
<dbReference type="Gene3D" id="1.10.287.950">
    <property type="entry name" value="Methyl-accepting chemotaxis protein"/>
    <property type="match status" value="1"/>
</dbReference>
<accession>A0A1X9M6E0</accession>